<dbReference type="AlphaFoldDB" id="A0A6A4GN23"/>
<proteinExistence type="predicted"/>
<evidence type="ECO:0000256" key="5">
    <source>
        <dbReference type="ARBA" id="ARBA00022786"/>
    </source>
</evidence>
<feature type="domain" description="RING-type" evidence="8">
    <location>
        <begin position="1"/>
        <end position="238"/>
    </location>
</feature>
<evidence type="ECO:0000256" key="1">
    <source>
        <dbReference type="ARBA" id="ARBA00022679"/>
    </source>
</evidence>
<evidence type="ECO:0000313" key="10">
    <source>
        <dbReference type="Proteomes" id="UP000799118"/>
    </source>
</evidence>
<dbReference type="Pfam" id="PF22191">
    <property type="entry name" value="IBR_1"/>
    <property type="match status" value="1"/>
</dbReference>
<dbReference type="OrthoDB" id="1431934at2759"/>
<dbReference type="GO" id="GO:0004842">
    <property type="term" value="F:ubiquitin-protein transferase activity"/>
    <property type="evidence" value="ECO:0007669"/>
    <property type="project" value="InterPro"/>
</dbReference>
<gene>
    <name evidence="9" type="ORF">BT96DRAFT_948587</name>
</gene>
<keyword evidence="5" id="KW-0833">Ubl conjugation pathway</keyword>
<dbReference type="PANTHER" id="PTHR11685">
    <property type="entry name" value="RBR FAMILY RING FINGER AND IBR DOMAIN-CONTAINING"/>
    <property type="match status" value="1"/>
</dbReference>
<feature type="coiled-coil region" evidence="7">
    <location>
        <begin position="291"/>
        <end position="336"/>
    </location>
</feature>
<protein>
    <recommendedName>
        <fullName evidence="8">RING-type domain-containing protein</fullName>
    </recommendedName>
</protein>
<dbReference type="PROSITE" id="PS51873">
    <property type="entry name" value="TRIAD"/>
    <property type="match status" value="1"/>
</dbReference>
<organism evidence="9 10">
    <name type="scientific">Gymnopus androsaceus JB14</name>
    <dbReference type="NCBI Taxonomy" id="1447944"/>
    <lineage>
        <taxon>Eukaryota</taxon>
        <taxon>Fungi</taxon>
        <taxon>Dikarya</taxon>
        <taxon>Basidiomycota</taxon>
        <taxon>Agaricomycotina</taxon>
        <taxon>Agaricomycetes</taxon>
        <taxon>Agaricomycetidae</taxon>
        <taxon>Agaricales</taxon>
        <taxon>Marasmiineae</taxon>
        <taxon>Omphalotaceae</taxon>
        <taxon>Gymnopus</taxon>
    </lineage>
</organism>
<keyword evidence="7" id="KW-0175">Coiled coil</keyword>
<dbReference type="InterPro" id="IPR031127">
    <property type="entry name" value="E3_UB_ligase_RBR"/>
</dbReference>
<keyword evidence="3" id="KW-0677">Repeat</keyword>
<keyword evidence="6" id="KW-0862">Zinc</keyword>
<dbReference type="InterPro" id="IPR044066">
    <property type="entry name" value="TRIAD_supradom"/>
</dbReference>
<dbReference type="SUPFAM" id="SSF57850">
    <property type="entry name" value="RING/U-box"/>
    <property type="match status" value="1"/>
</dbReference>
<evidence type="ECO:0000256" key="6">
    <source>
        <dbReference type="ARBA" id="ARBA00022833"/>
    </source>
</evidence>
<dbReference type="GO" id="GO:0016567">
    <property type="term" value="P:protein ubiquitination"/>
    <property type="evidence" value="ECO:0007669"/>
    <property type="project" value="InterPro"/>
</dbReference>
<keyword evidence="1" id="KW-0808">Transferase</keyword>
<dbReference type="Gene3D" id="1.20.120.1750">
    <property type="match status" value="1"/>
</dbReference>
<accession>A0A6A4GN23</accession>
<dbReference type="GO" id="GO:0008270">
    <property type="term" value="F:zinc ion binding"/>
    <property type="evidence" value="ECO:0007669"/>
    <property type="project" value="UniProtKB-KW"/>
</dbReference>
<name>A0A6A4GN23_9AGAR</name>
<dbReference type="EMBL" id="ML769819">
    <property type="protein sequence ID" value="KAE9387162.1"/>
    <property type="molecule type" value="Genomic_DNA"/>
</dbReference>
<keyword evidence="4" id="KW-0863">Zinc-finger</keyword>
<evidence type="ECO:0000256" key="3">
    <source>
        <dbReference type="ARBA" id="ARBA00022737"/>
    </source>
</evidence>
<evidence type="ECO:0000256" key="4">
    <source>
        <dbReference type="ARBA" id="ARBA00022771"/>
    </source>
</evidence>
<evidence type="ECO:0000259" key="8">
    <source>
        <dbReference type="PROSITE" id="PS51873"/>
    </source>
</evidence>
<keyword evidence="2" id="KW-0479">Metal-binding</keyword>
<reference evidence="9" key="1">
    <citation type="journal article" date="2019" name="Environ. Microbiol.">
        <title>Fungal ecological strategies reflected in gene transcription - a case study of two litter decomposers.</title>
        <authorList>
            <person name="Barbi F."/>
            <person name="Kohler A."/>
            <person name="Barry K."/>
            <person name="Baskaran P."/>
            <person name="Daum C."/>
            <person name="Fauchery L."/>
            <person name="Ihrmark K."/>
            <person name="Kuo A."/>
            <person name="LaButti K."/>
            <person name="Lipzen A."/>
            <person name="Morin E."/>
            <person name="Grigoriev I.V."/>
            <person name="Henrissat B."/>
            <person name="Lindahl B."/>
            <person name="Martin F."/>
        </authorList>
    </citation>
    <scope>NUCLEOTIDE SEQUENCE</scope>
    <source>
        <strain evidence="9">JB14</strain>
    </source>
</reference>
<evidence type="ECO:0000256" key="7">
    <source>
        <dbReference type="SAM" id="Coils"/>
    </source>
</evidence>
<dbReference type="Proteomes" id="UP000799118">
    <property type="component" value="Unassembled WGS sequence"/>
</dbReference>
<evidence type="ECO:0000313" key="9">
    <source>
        <dbReference type="EMBL" id="KAE9387162.1"/>
    </source>
</evidence>
<evidence type="ECO:0000256" key="2">
    <source>
        <dbReference type="ARBA" id="ARBA00022723"/>
    </source>
</evidence>
<sequence length="345" mass="39459">MLKVRVENLVAGEKLGTLWHCSFSSDAGRAFLRSLLSLTGALVFPDWRNKIVKAYGESSAIEKAREAIAQEIERLAGMEYTVPLKRASVRFFAQQGVASLKERFGEDNVWLNISNSPCLITIRGGRRDFNMHLIVSSNSLFMRFCPPGRCHEDGHEGMTCDERQQARSDQVNNDELNAEWAGKTGVKKCPKCDVWIEKTEGCNHIECRCGAHICWRCMGTFDGTTIYAHMSAVHNGYGLEEGVFHDVDRDEQARALQNFNDLAAARRLQQQEPARPYHHLLYPIEPPPPRNAQYYQALDAERRIAAQAEQQRRHRQQLQEQRIRDLEATRRRARQEEGGNWCTIM</sequence>
<keyword evidence="10" id="KW-1185">Reference proteome</keyword>